<sequence>MAPVLSLGRSRWSLSGAIRVAPVVPAPAGHMMITKRAHQKVNPGPSAIATVFPGEEKSIPCLFTVQESRELPKVIASVSVKSIILPTGWLEPFNAWVHRYRLLFSTIGFISSVLVGPAPLVSPQLGVILALISCVPMIFIQMLTFLGLRYDMLRLVIRSYEFWYLSIVNTVCCVLLAMYYQDVRAILGIATIGGFQCVLLIDANFRAIKHMTTLSLVGAMAALSLALGITTGTLQEVHDFPVLCHRNVTLMAGDVIAHGFVTSAVLLLRNAYYKRRYTRFAERHDSLRANISDITVVRCVGYQCRLTWRAVSIAFPRLSQTCAPKRSTLGRRASAVLRLRSVGTLYIIRAQDVFFPVWSVEKASLPQKLRAGLRVSGFIGFLSTGFAFIQAITPHNSRVTSLNQQQSQLTVATLSIMFTSIFVLVFVLTLYERTIFIRICHSFDFLFLSTQVVMGHVCLALMCEWDFRGLSIISSCLWLHWVITLDALPPLRREQLGFPVRKWAKVVTMAGLILVCFVNVDLVVWNSQQFVNHSMLRFSVRGRVIEWRVMSFLLNRSVSIFVWLIRLLFRQMVYKVDDLVMLSGAVEYEDTMLHRRRVRMATKERLQRMAPKIRALSALDAIRKQRTTLTTLAHIPEISRREVSPPTSPRGHRDA</sequence>
<feature type="transmembrane region" description="Helical" evidence="1">
    <location>
        <begin position="212"/>
        <end position="235"/>
    </location>
</feature>
<keyword evidence="1" id="KW-0472">Membrane</keyword>
<accession>A0A8K1C9J7</accession>
<name>A0A8K1C9J7_PYTOL</name>
<dbReference type="AlphaFoldDB" id="A0A8K1C9J7"/>
<protein>
    <recommendedName>
        <fullName evidence="4">Transmembrane protein</fullName>
    </recommendedName>
</protein>
<feature type="transmembrane region" description="Helical" evidence="1">
    <location>
        <begin position="102"/>
        <end position="121"/>
    </location>
</feature>
<gene>
    <name evidence="2" type="ORF">Poli38472_006935</name>
</gene>
<evidence type="ECO:0000256" key="1">
    <source>
        <dbReference type="SAM" id="Phobius"/>
    </source>
</evidence>
<feature type="transmembrane region" description="Helical" evidence="1">
    <location>
        <begin position="255"/>
        <end position="273"/>
    </location>
</feature>
<keyword evidence="3" id="KW-1185">Reference proteome</keyword>
<feature type="transmembrane region" description="Helical" evidence="1">
    <location>
        <begin position="162"/>
        <end position="180"/>
    </location>
</feature>
<feature type="transmembrane region" description="Helical" evidence="1">
    <location>
        <begin position="545"/>
        <end position="565"/>
    </location>
</feature>
<feature type="transmembrane region" description="Helical" evidence="1">
    <location>
        <begin position="127"/>
        <end position="150"/>
    </location>
</feature>
<comment type="caution">
    <text evidence="2">The sequence shown here is derived from an EMBL/GenBank/DDBJ whole genome shotgun (WGS) entry which is preliminary data.</text>
</comment>
<evidence type="ECO:0008006" key="4">
    <source>
        <dbReference type="Google" id="ProtNLM"/>
    </source>
</evidence>
<reference evidence="2" key="1">
    <citation type="submission" date="2019-03" db="EMBL/GenBank/DDBJ databases">
        <title>Long read genome sequence of the mycoparasitic Pythium oligandrum ATCC 38472 isolated from sugarbeet rhizosphere.</title>
        <authorList>
            <person name="Gaulin E."/>
        </authorList>
    </citation>
    <scope>NUCLEOTIDE SEQUENCE</scope>
    <source>
        <strain evidence="2">ATCC 38472_TT</strain>
    </source>
</reference>
<proteinExistence type="predicted"/>
<keyword evidence="1" id="KW-0812">Transmembrane</keyword>
<keyword evidence="1" id="KW-1133">Transmembrane helix</keyword>
<feature type="transmembrane region" description="Helical" evidence="1">
    <location>
        <begin position="186"/>
        <end position="205"/>
    </location>
</feature>
<feature type="transmembrane region" description="Helical" evidence="1">
    <location>
        <begin position="412"/>
        <end position="431"/>
    </location>
</feature>
<evidence type="ECO:0000313" key="3">
    <source>
        <dbReference type="Proteomes" id="UP000794436"/>
    </source>
</evidence>
<organism evidence="2 3">
    <name type="scientific">Pythium oligandrum</name>
    <name type="common">Mycoparasitic fungus</name>
    <dbReference type="NCBI Taxonomy" id="41045"/>
    <lineage>
        <taxon>Eukaryota</taxon>
        <taxon>Sar</taxon>
        <taxon>Stramenopiles</taxon>
        <taxon>Oomycota</taxon>
        <taxon>Peronosporomycetes</taxon>
        <taxon>Pythiales</taxon>
        <taxon>Pythiaceae</taxon>
        <taxon>Pythium</taxon>
    </lineage>
</organism>
<evidence type="ECO:0000313" key="2">
    <source>
        <dbReference type="EMBL" id="TMW58790.1"/>
    </source>
</evidence>
<dbReference type="Proteomes" id="UP000794436">
    <property type="component" value="Unassembled WGS sequence"/>
</dbReference>
<dbReference type="EMBL" id="SPLM01000110">
    <property type="protein sequence ID" value="TMW58790.1"/>
    <property type="molecule type" value="Genomic_DNA"/>
</dbReference>
<feature type="transmembrane region" description="Helical" evidence="1">
    <location>
        <begin position="503"/>
        <end position="525"/>
    </location>
</feature>
<feature type="transmembrane region" description="Helical" evidence="1">
    <location>
        <begin position="371"/>
        <end position="392"/>
    </location>
</feature>